<protein>
    <recommendedName>
        <fullName evidence="4">TIGR03089 family protein</fullName>
    </recommendedName>
</protein>
<dbReference type="AlphaFoldDB" id="A0A0W8I631"/>
<dbReference type="InterPro" id="IPR042099">
    <property type="entry name" value="ANL_N_sf"/>
</dbReference>
<feature type="compositionally biased region" description="Gly residues" evidence="1">
    <location>
        <begin position="241"/>
        <end position="251"/>
    </location>
</feature>
<comment type="caution">
    <text evidence="2">The sequence shown here is derived from an EMBL/GenBank/DDBJ whole genome shotgun (WGS) entry which is preliminary data.</text>
</comment>
<keyword evidence="3" id="KW-1185">Reference proteome</keyword>
<accession>A0A0W8I631</accession>
<feature type="region of interest" description="Disordered" evidence="1">
    <location>
        <begin position="221"/>
        <end position="251"/>
    </location>
</feature>
<reference evidence="2 3" key="1">
    <citation type="submission" date="2015-12" db="EMBL/GenBank/DDBJ databases">
        <title>Serinicoccus chungangenesis strain CD08_5 genome sequencing and assembly.</title>
        <authorList>
            <person name="Chander A.M."/>
            <person name="Kaur G."/>
            <person name="Nair G.R."/>
            <person name="Dhawan D.K."/>
            <person name="Kochhar R.K."/>
            <person name="Mayilraj S."/>
            <person name="Bhadada S.K."/>
        </authorList>
    </citation>
    <scope>NUCLEOTIDE SEQUENCE [LARGE SCALE GENOMIC DNA]</scope>
    <source>
        <strain evidence="2 3">CD08_5</strain>
    </source>
</reference>
<proteinExistence type="predicted"/>
<evidence type="ECO:0000313" key="3">
    <source>
        <dbReference type="Proteomes" id="UP000054837"/>
    </source>
</evidence>
<dbReference type="InterPro" id="IPR017523">
    <property type="entry name" value="Rv3268"/>
</dbReference>
<evidence type="ECO:0008006" key="4">
    <source>
        <dbReference type="Google" id="ProtNLM"/>
    </source>
</evidence>
<organism evidence="2 3">
    <name type="scientific">Serinicoccus chungangensis</name>
    <dbReference type="NCBI Taxonomy" id="767452"/>
    <lineage>
        <taxon>Bacteria</taxon>
        <taxon>Bacillati</taxon>
        <taxon>Actinomycetota</taxon>
        <taxon>Actinomycetes</taxon>
        <taxon>Micrococcales</taxon>
        <taxon>Ornithinimicrobiaceae</taxon>
        <taxon>Serinicoccus</taxon>
    </lineage>
</organism>
<evidence type="ECO:0000256" key="1">
    <source>
        <dbReference type="SAM" id="MobiDB-lite"/>
    </source>
</evidence>
<dbReference type="NCBIfam" id="TIGR03089">
    <property type="entry name" value="TIGR03089 family protein"/>
    <property type="match status" value="1"/>
</dbReference>
<dbReference type="STRING" id="767452.AVL62_02635"/>
<feature type="compositionally biased region" description="Basic and acidic residues" evidence="1">
    <location>
        <begin position="227"/>
        <end position="240"/>
    </location>
</feature>
<gene>
    <name evidence="2" type="ORF">AVL62_02635</name>
</gene>
<dbReference type="EMBL" id="LQBL01000028">
    <property type="protein sequence ID" value="KUG53684.1"/>
    <property type="molecule type" value="Genomic_DNA"/>
</dbReference>
<dbReference type="SUPFAM" id="SSF56801">
    <property type="entry name" value="Acetyl-CoA synthetase-like"/>
    <property type="match status" value="1"/>
</dbReference>
<dbReference type="Gene3D" id="3.40.50.12780">
    <property type="entry name" value="N-terminal domain of ligase-like"/>
    <property type="match status" value="1"/>
</dbReference>
<dbReference type="Proteomes" id="UP000054837">
    <property type="component" value="Unassembled WGS sequence"/>
</dbReference>
<evidence type="ECO:0000313" key="2">
    <source>
        <dbReference type="EMBL" id="KUG53684.1"/>
    </source>
</evidence>
<name>A0A0W8I631_9MICO</name>
<sequence>MGVVQLPHEILARAVAADATRPALTYYDDRPEGAGERIEISRKVLGTWVAKAANALQEGLDVQPGSVVLVDLPAPHWRLAYWALAVWSVGATLTVDAHEGADVLVTAHPDAPVADDCDEVVAVSLPALARRFDGELRSGVLDEAAELASYADDFTAWDEAEEGDTALVSAGERVTYADLLTGLPDVPQGARTLLSTGDPGMFVRQVLQLLDRQASAVLVHGGSATQDDPRWRAEGVDHRPGTGGGRPATDR</sequence>